<sequence length="133" mass="14383">MSPTPTPPAAPSPPQLPRGYQRPLPRRSGSPKDWLIGIVMMSFFFWGAYQMIALARRVPMLGYFFAAMAVLGFAFDVLMLARGHSMIIVWGAIFAAATVLTFVPDLALGALLALLTAAAYVGGLLLIAFRKRA</sequence>
<reference evidence="3" key="1">
    <citation type="submission" date="2020-07" db="EMBL/GenBank/DDBJ databases">
        <title>Huge and variable diversity of episymbiotic CPR bacteria and DPANN archaea in groundwater ecosystems.</title>
        <authorList>
            <person name="He C.Y."/>
            <person name="Keren R."/>
            <person name="Whittaker M."/>
            <person name="Farag I.F."/>
            <person name="Doudna J."/>
            <person name="Cate J.H.D."/>
            <person name="Banfield J.F."/>
        </authorList>
    </citation>
    <scope>NUCLEOTIDE SEQUENCE</scope>
    <source>
        <strain evidence="3">NC_groundwater_580_Pr5_B-0.1um_64_19</strain>
    </source>
</reference>
<keyword evidence="2" id="KW-0472">Membrane</keyword>
<keyword evidence="2" id="KW-0812">Transmembrane</keyword>
<organism evidence="3 4">
    <name type="scientific">Candidatus Korobacter versatilis</name>
    <dbReference type="NCBI Taxonomy" id="658062"/>
    <lineage>
        <taxon>Bacteria</taxon>
        <taxon>Pseudomonadati</taxon>
        <taxon>Acidobacteriota</taxon>
        <taxon>Terriglobia</taxon>
        <taxon>Terriglobales</taxon>
        <taxon>Candidatus Korobacteraceae</taxon>
        <taxon>Candidatus Korobacter</taxon>
    </lineage>
</organism>
<dbReference type="Proteomes" id="UP000779809">
    <property type="component" value="Unassembled WGS sequence"/>
</dbReference>
<feature type="transmembrane region" description="Helical" evidence="2">
    <location>
        <begin position="110"/>
        <end position="129"/>
    </location>
</feature>
<evidence type="ECO:0000256" key="2">
    <source>
        <dbReference type="SAM" id="Phobius"/>
    </source>
</evidence>
<evidence type="ECO:0000313" key="4">
    <source>
        <dbReference type="Proteomes" id="UP000779809"/>
    </source>
</evidence>
<dbReference type="EMBL" id="JACPNR010000011">
    <property type="protein sequence ID" value="MBI2678952.1"/>
    <property type="molecule type" value="Genomic_DNA"/>
</dbReference>
<dbReference type="AlphaFoldDB" id="A0A932A9A3"/>
<evidence type="ECO:0000256" key="1">
    <source>
        <dbReference type="SAM" id="MobiDB-lite"/>
    </source>
</evidence>
<comment type="caution">
    <text evidence="3">The sequence shown here is derived from an EMBL/GenBank/DDBJ whole genome shotgun (WGS) entry which is preliminary data.</text>
</comment>
<feature type="region of interest" description="Disordered" evidence="1">
    <location>
        <begin position="1"/>
        <end position="26"/>
    </location>
</feature>
<name>A0A932A9A3_9BACT</name>
<proteinExistence type="predicted"/>
<gene>
    <name evidence="3" type="ORF">HYX28_09235</name>
</gene>
<accession>A0A932A9A3</accession>
<feature type="transmembrane region" description="Helical" evidence="2">
    <location>
        <begin position="87"/>
        <end position="104"/>
    </location>
</feature>
<keyword evidence="2" id="KW-1133">Transmembrane helix</keyword>
<feature type="transmembrane region" description="Helical" evidence="2">
    <location>
        <begin position="34"/>
        <end position="55"/>
    </location>
</feature>
<feature type="compositionally biased region" description="Pro residues" evidence="1">
    <location>
        <begin position="1"/>
        <end position="16"/>
    </location>
</feature>
<protein>
    <submittedName>
        <fullName evidence="3">Uncharacterized protein</fullName>
    </submittedName>
</protein>
<feature type="transmembrane region" description="Helical" evidence="2">
    <location>
        <begin position="61"/>
        <end position="80"/>
    </location>
</feature>
<evidence type="ECO:0000313" key="3">
    <source>
        <dbReference type="EMBL" id="MBI2678952.1"/>
    </source>
</evidence>